<dbReference type="EMBL" id="KN427327">
    <property type="protein sequence ID" value="KHG24069.1"/>
    <property type="molecule type" value="Genomic_DNA"/>
</dbReference>
<dbReference type="AlphaFoldDB" id="A0A0B0PI08"/>
<reference evidence="2" key="1">
    <citation type="submission" date="2014-09" db="EMBL/GenBank/DDBJ databases">
        <authorList>
            <person name="Mudge J."/>
            <person name="Ramaraj T."/>
            <person name="Lindquist I.E."/>
            <person name="Bharti A.K."/>
            <person name="Sundararajan A."/>
            <person name="Cameron C.T."/>
            <person name="Woodward J.E."/>
            <person name="May G.D."/>
            <person name="Brubaker C."/>
            <person name="Broadhvest J."/>
            <person name="Wilkins T.A."/>
        </authorList>
    </citation>
    <scope>NUCLEOTIDE SEQUENCE</scope>
    <source>
        <strain evidence="2">cv. AKA8401</strain>
    </source>
</reference>
<name>A0A0B0PI08_GOSAR</name>
<protein>
    <submittedName>
        <fullName evidence="1">Uncharacterized protein</fullName>
    </submittedName>
</protein>
<proteinExistence type="predicted"/>
<evidence type="ECO:0000313" key="1">
    <source>
        <dbReference type="EMBL" id="KHG24069.1"/>
    </source>
</evidence>
<dbReference type="Proteomes" id="UP000032142">
    <property type="component" value="Unassembled WGS sequence"/>
</dbReference>
<gene>
    <name evidence="1" type="ORF">F383_31044</name>
</gene>
<sequence length="60" mass="7145">MVGKERDYRPFYTTRIWSPCSHQCFLCSIPHLYSITCFRWQTFSPLKPLLSCLDLLKETS</sequence>
<keyword evidence="2" id="KW-1185">Reference proteome</keyword>
<organism evidence="1 2">
    <name type="scientific">Gossypium arboreum</name>
    <name type="common">Tree cotton</name>
    <name type="synonym">Gossypium nanking</name>
    <dbReference type="NCBI Taxonomy" id="29729"/>
    <lineage>
        <taxon>Eukaryota</taxon>
        <taxon>Viridiplantae</taxon>
        <taxon>Streptophyta</taxon>
        <taxon>Embryophyta</taxon>
        <taxon>Tracheophyta</taxon>
        <taxon>Spermatophyta</taxon>
        <taxon>Magnoliopsida</taxon>
        <taxon>eudicotyledons</taxon>
        <taxon>Gunneridae</taxon>
        <taxon>Pentapetalae</taxon>
        <taxon>rosids</taxon>
        <taxon>malvids</taxon>
        <taxon>Malvales</taxon>
        <taxon>Malvaceae</taxon>
        <taxon>Malvoideae</taxon>
        <taxon>Gossypium</taxon>
    </lineage>
</organism>
<evidence type="ECO:0000313" key="2">
    <source>
        <dbReference type="Proteomes" id="UP000032142"/>
    </source>
</evidence>
<accession>A0A0B0PI08</accession>